<keyword evidence="1" id="KW-0472">Membrane</keyword>
<feature type="transmembrane region" description="Helical" evidence="1">
    <location>
        <begin position="227"/>
        <end position="248"/>
    </location>
</feature>
<protein>
    <submittedName>
        <fullName evidence="2">Uncharacterized protein</fullName>
    </submittedName>
</protein>
<feature type="transmembrane region" description="Helical" evidence="1">
    <location>
        <begin position="89"/>
        <end position="109"/>
    </location>
</feature>
<accession>A0ABP9NBB4</accession>
<evidence type="ECO:0000256" key="1">
    <source>
        <dbReference type="SAM" id="Phobius"/>
    </source>
</evidence>
<evidence type="ECO:0000313" key="2">
    <source>
        <dbReference type="EMBL" id="GAA5113573.1"/>
    </source>
</evidence>
<evidence type="ECO:0000313" key="3">
    <source>
        <dbReference type="Proteomes" id="UP001500171"/>
    </source>
</evidence>
<gene>
    <name evidence="2" type="ORF">GCM10023211_21910</name>
</gene>
<comment type="caution">
    <text evidence="2">The sequence shown here is derived from an EMBL/GenBank/DDBJ whole genome shotgun (WGS) entry which is preliminary data.</text>
</comment>
<name>A0ABP9NBB4_9GAMM</name>
<keyword evidence="1" id="KW-0812">Transmembrane</keyword>
<proteinExistence type="predicted"/>
<organism evidence="2 3">
    <name type="scientific">Orbus sasakiae</name>
    <dbReference type="NCBI Taxonomy" id="1078475"/>
    <lineage>
        <taxon>Bacteria</taxon>
        <taxon>Pseudomonadati</taxon>
        <taxon>Pseudomonadota</taxon>
        <taxon>Gammaproteobacteria</taxon>
        <taxon>Orbales</taxon>
        <taxon>Orbaceae</taxon>
        <taxon>Orbus</taxon>
    </lineage>
</organism>
<keyword evidence="1" id="KW-1133">Transmembrane helix</keyword>
<reference evidence="3" key="1">
    <citation type="journal article" date="2019" name="Int. J. Syst. Evol. Microbiol.">
        <title>The Global Catalogue of Microorganisms (GCM) 10K type strain sequencing project: providing services to taxonomists for standard genome sequencing and annotation.</title>
        <authorList>
            <consortium name="The Broad Institute Genomics Platform"/>
            <consortium name="The Broad Institute Genome Sequencing Center for Infectious Disease"/>
            <person name="Wu L."/>
            <person name="Ma J."/>
        </authorList>
    </citation>
    <scope>NUCLEOTIDE SEQUENCE [LARGE SCALE GENOMIC DNA]</scope>
    <source>
        <strain evidence="3">JCM 18050</strain>
    </source>
</reference>
<feature type="transmembrane region" description="Helical" evidence="1">
    <location>
        <begin position="194"/>
        <end position="215"/>
    </location>
</feature>
<keyword evidence="3" id="KW-1185">Reference proteome</keyword>
<feature type="transmembrane region" description="Helical" evidence="1">
    <location>
        <begin position="41"/>
        <end position="59"/>
    </location>
</feature>
<sequence>MKKSYKLNNSISQYPVLFWGLFLPYIISIIILTMTKREMNIYPFIISFAIVCIGLMIYYRIFASDKQKQLTIKWLKLVFLLSKNNKKKVLHRILFLSGWGATFGSLAFLSFLFRFHWIVSLILFLLQIIISIIILGNYIGNKRIANMAVKIQSGVILGAVYILLDFISQNLGRSFVTEFISVPPEQIPTITQGLYWFSFILIASIFLQLIAIFWTDLAKNRKLSYKLPFITYFLVFMSIALPSQLIIFNGVSIIETSVVKTYIADTMIYFKCNNKIIKNVPNTSARYLKVDEQEFRVFYFEEDKSSIQLTTLLCDGSNYIEENIHK</sequence>
<dbReference type="EMBL" id="BAABHY010000006">
    <property type="protein sequence ID" value="GAA5113573.1"/>
    <property type="molecule type" value="Genomic_DNA"/>
</dbReference>
<feature type="transmembrane region" description="Helical" evidence="1">
    <location>
        <begin position="16"/>
        <end position="35"/>
    </location>
</feature>
<dbReference type="Proteomes" id="UP001500171">
    <property type="component" value="Unassembled WGS sequence"/>
</dbReference>
<feature type="transmembrane region" description="Helical" evidence="1">
    <location>
        <begin position="115"/>
        <end position="135"/>
    </location>
</feature>
<dbReference type="RefSeq" id="WP_345492163.1">
    <property type="nucleotide sequence ID" value="NZ_BAABHY010000006.1"/>
</dbReference>